<proteinExistence type="predicted"/>
<dbReference type="AlphaFoldDB" id="A0A0D9XDC1"/>
<organism evidence="2 3">
    <name type="scientific">Leersia perrieri</name>
    <dbReference type="NCBI Taxonomy" id="77586"/>
    <lineage>
        <taxon>Eukaryota</taxon>
        <taxon>Viridiplantae</taxon>
        <taxon>Streptophyta</taxon>
        <taxon>Embryophyta</taxon>
        <taxon>Tracheophyta</taxon>
        <taxon>Spermatophyta</taxon>
        <taxon>Magnoliopsida</taxon>
        <taxon>Liliopsida</taxon>
        <taxon>Poales</taxon>
        <taxon>Poaceae</taxon>
        <taxon>BOP clade</taxon>
        <taxon>Oryzoideae</taxon>
        <taxon>Oryzeae</taxon>
        <taxon>Oryzinae</taxon>
        <taxon>Leersia</taxon>
    </lineage>
</organism>
<dbReference type="Gramene" id="LPERR09G06120.1">
    <property type="protein sequence ID" value="LPERR09G06120.1"/>
    <property type="gene ID" value="LPERR09G06120"/>
</dbReference>
<feature type="domain" description="KIB1-4 beta-propeller" evidence="1">
    <location>
        <begin position="67"/>
        <end position="310"/>
    </location>
</feature>
<dbReference type="HOGENOM" id="CLU_032864_4_1_1"/>
<protein>
    <recommendedName>
        <fullName evidence="1">KIB1-4 beta-propeller domain-containing protein</fullName>
    </recommendedName>
</protein>
<evidence type="ECO:0000313" key="3">
    <source>
        <dbReference type="Proteomes" id="UP000032180"/>
    </source>
</evidence>
<dbReference type="STRING" id="77586.A0A0D9XDC1"/>
<dbReference type="InterPro" id="IPR005174">
    <property type="entry name" value="KIB1-4_b-propeller"/>
</dbReference>
<accession>A0A0D9XDC1</accession>
<name>A0A0D9XDC1_9ORYZ</name>
<dbReference type="EnsemblPlants" id="LPERR09G06120.1">
    <property type="protein sequence ID" value="LPERR09G06120.1"/>
    <property type="gene ID" value="LPERR09G06120"/>
</dbReference>
<dbReference type="PANTHER" id="PTHR33127">
    <property type="entry name" value="TRANSMEMBRANE PROTEIN"/>
    <property type="match status" value="1"/>
</dbReference>
<reference evidence="2 3" key="1">
    <citation type="submission" date="2012-08" db="EMBL/GenBank/DDBJ databases">
        <title>Oryza genome evolution.</title>
        <authorList>
            <person name="Wing R.A."/>
        </authorList>
    </citation>
    <scope>NUCLEOTIDE SEQUENCE</scope>
</reference>
<evidence type="ECO:0000259" key="1">
    <source>
        <dbReference type="Pfam" id="PF03478"/>
    </source>
</evidence>
<reference evidence="2" key="3">
    <citation type="submission" date="2015-04" db="UniProtKB">
        <authorList>
            <consortium name="EnsemblPlants"/>
        </authorList>
    </citation>
    <scope>IDENTIFICATION</scope>
</reference>
<keyword evidence="3" id="KW-1185">Reference proteome</keyword>
<evidence type="ECO:0000313" key="2">
    <source>
        <dbReference type="EnsemblPlants" id="LPERR09G06120.1"/>
    </source>
</evidence>
<dbReference type="Pfam" id="PF03478">
    <property type="entry name" value="Beta-prop_KIB1-4"/>
    <property type="match status" value="1"/>
</dbReference>
<dbReference type="eggNOG" id="ENOG502SSYC">
    <property type="taxonomic scope" value="Eukaryota"/>
</dbReference>
<dbReference type="Proteomes" id="UP000032180">
    <property type="component" value="Chromosome 9"/>
</dbReference>
<reference evidence="3" key="2">
    <citation type="submission" date="2013-12" db="EMBL/GenBank/DDBJ databases">
        <authorList>
            <person name="Yu Y."/>
            <person name="Lee S."/>
            <person name="de Baynast K."/>
            <person name="Wissotski M."/>
            <person name="Liu L."/>
            <person name="Talag J."/>
            <person name="Goicoechea J."/>
            <person name="Angelova A."/>
            <person name="Jetty R."/>
            <person name="Kudrna D."/>
            <person name="Golser W."/>
            <person name="Rivera L."/>
            <person name="Zhang J."/>
            <person name="Wing R."/>
        </authorList>
    </citation>
    <scope>NUCLEOTIDE SEQUENCE</scope>
</reference>
<dbReference type="PANTHER" id="PTHR33127:SF5">
    <property type="entry name" value="TRANSMEMBRANE PROTEIN"/>
    <property type="match status" value="1"/>
</dbReference>
<sequence>MGSKAIESVSNLAPLLLFNRHHDNGTSPSGKANDADEATSSSLFLYSIPKGQPLTCTSAVAAVLGDAHHRYWVTPQGWLLVLNRGSRNTFLFNPLTLQMINLPRDDNGSLLHLSSTEEISSKCLLSQTPTDPACVVLLVDLTDTVFHYCYTSGTQWVEHVYRTQIQTDRSNSEVAGLMGSLTAIGGNNNRFHAYLFDDSVTLDFSPDHHHHHPTLTLAPLDIFPWPPGHGTLDHVFVELRGEWLCLSFCHPLFTQKVAKVVVHRVDVEKGAWVKVDALGDDAVIFASVARRLGLEGNRVYFVASDDKALYLHDMERGSTVMHDPAPHVEDDLVPEFLMAPI</sequence>